<evidence type="ECO:0000313" key="2">
    <source>
        <dbReference type="EMBL" id="MFC5531426.1"/>
    </source>
</evidence>
<accession>A0ABW0R2R8</accession>
<dbReference type="InterPro" id="IPR029016">
    <property type="entry name" value="GAF-like_dom_sf"/>
</dbReference>
<dbReference type="Proteomes" id="UP001596108">
    <property type="component" value="Unassembled WGS sequence"/>
</dbReference>
<dbReference type="SUPFAM" id="SSF55781">
    <property type="entry name" value="GAF domain-like"/>
    <property type="match status" value="1"/>
</dbReference>
<dbReference type="Gene3D" id="3.30.450.40">
    <property type="match status" value="1"/>
</dbReference>
<proteinExistence type="predicted"/>
<comment type="caution">
    <text evidence="2">The sequence shown here is derived from an EMBL/GenBank/DDBJ whole genome shotgun (WGS) entry which is preliminary data.</text>
</comment>
<evidence type="ECO:0000313" key="3">
    <source>
        <dbReference type="Proteomes" id="UP001596108"/>
    </source>
</evidence>
<gene>
    <name evidence="2" type="ORF">ACFPQ4_18560</name>
</gene>
<dbReference type="EMBL" id="JBHSNC010000054">
    <property type="protein sequence ID" value="MFC5531426.1"/>
    <property type="molecule type" value="Genomic_DNA"/>
</dbReference>
<reference evidence="3" key="1">
    <citation type="journal article" date="2019" name="Int. J. Syst. Evol. Microbiol.">
        <title>The Global Catalogue of Microorganisms (GCM) 10K type strain sequencing project: providing services to taxonomists for standard genome sequencing and annotation.</title>
        <authorList>
            <consortium name="The Broad Institute Genomics Platform"/>
            <consortium name="The Broad Institute Genome Sequencing Center for Infectious Disease"/>
            <person name="Wu L."/>
            <person name="Ma J."/>
        </authorList>
    </citation>
    <scope>NUCLEOTIDE SEQUENCE [LARGE SCALE GENOMIC DNA]</scope>
    <source>
        <strain evidence="3">CGMCC 1.18578</strain>
    </source>
</reference>
<evidence type="ECO:0000259" key="1">
    <source>
        <dbReference type="Pfam" id="PF01590"/>
    </source>
</evidence>
<dbReference type="InterPro" id="IPR003018">
    <property type="entry name" value="GAF"/>
</dbReference>
<protein>
    <submittedName>
        <fullName evidence="2">GAF domain-containing protein</fullName>
    </submittedName>
</protein>
<feature type="domain" description="GAF" evidence="1">
    <location>
        <begin position="7"/>
        <end position="141"/>
    </location>
</feature>
<organism evidence="2 3">
    <name type="scientific">Cohnella yongneupensis</name>
    <dbReference type="NCBI Taxonomy" id="425006"/>
    <lineage>
        <taxon>Bacteria</taxon>
        <taxon>Bacillati</taxon>
        <taxon>Bacillota</taxon>
        <taxon>Bacilli</taxon>
        <taxon>Bacillales</taxon>
        <taxon>Paenibacillaceae</taxon>
        <taxon>Cohnella</taxon>
    </lineage>
</organism>
<dbReference type="Pfam" id="PF01590">
    <property type="entry name" value="GAF"/>
    <property type="match status" value="1"/>
</dbReference>
<name>A0ABW0R2R8_9BACL</name>
<dbReference type="RefSeq" id="WP_378113389.1">
    <property type="nucleotide sequence ID" value="NZ_JBHSNC010000054.1"/>
</dbReference>
<sequence length="149" mass="16551">MKNRDSEQAILEELDELGAAIACDCCCFGVLMGEMRALQWELASGNENERYAAIAERVGSGLSGTVVKVGRPMSLQLTDLLATRRLHEYPIMLAEGLRSAYAVPVIVKREVVGVLLAGDRQRRIYRTEERKLVVDAAERIAGWMGERLD</sequence>
<keyword evidence="3" id="KW-1185">Reference proteome</keyword>